<dbReference type="PANTHER" id="PTHR24148">
    <property type="entry name" value="ANKYRIN REPEAT DOMAIN-CONTAINING PROTEIN 39 HOMOLOG-RELATED"/>
    <property type="match status" value="1"/>
</dbReference>
<dbReference type="AlphaFoldDB" id="A0A8H4W836"/>
<evidence type="ECO:0000313" key="2">
    <source>
        <dbReference type="EMBL" id="KAF4635100.1"/>
    </source>
</evidence>
<dbReference type="InterPro" id="IPR052895">
    <property type="entry name" value="HetReg/Transcr_Mod"/>
</dbReference>
<evidence type="ECO:0000259" key="1">
    <source>
        <dbReference type="Pfam" id="PF06985"/>
    </source>
</evidence>
<dbReference type="PANTHER" id="PTHR24148:SF64">
    <property type="entry name" value="HETEROKARYON INCOMPATIBILITY DOMAIN-CONTAINING PROTEIN"/>
    <property type="match status" value="1"/>
</dbReference>
<dbReference type="InterPro" id="IPR010730">
    <property type="entry name" value="HET"/>
</dbReference>
<reference evidence="2 3" key="1">
    <citation type="submission" date="2020-03" db="EMBL/GenBank/DDBJ databases">
        <title>Draft Genome Sequence of Cudoniella acicularis.</title>
        <authorList>
            <person name="Buettner E."/>
            <person name="Kellner H."/>
        </authorList>
    </citation>
    <scope>NUCLEOTIDE SEQUENCE [LARGE SCALE GENOMIC DNA]</scope>
    <source>
        <strain evidence="2 3">DSM 108380</strain>
    </source>
</reference>
<dbReference type="Pfam" id="PF06985">
    <property type="entry name" value="HET"/>
    <property type="match status" value="1"/>
</dbReference>
<proteinExistence type="predicted"/>
<evidence type="ECO:0000313" key="3">
    <source>
        <dbReference type="Proteomes" id="UP000566819"/>
    </source>
</evidence>
<sequence>MVGSQGENLAVTQNLCDALVHLRYPSKPRVFWIDAICVDQQNLMERSAQVQRMGEVYTLAHRVVVWLGPQDDSSTYAIELLEKLNSQIKVNMRNGTKSNSALSSSDLRYGSEPLSLSREEYAVLSSLFYRSWFERLWI</sequence>
<protein>
    <recommendedName>
        <fullName evidence="1">Heterokaryon incompatibility domain-containing protein</fullName>
    </recommendedName>
</protein>
<feature type="domain" description="Heterokaryon incompatibility" evidence="1">
    <location>
        <begin position="6"/>
        <end position="138"/>
    </location>
</feature>
<accession>A0A8H4W836</accession>
<dbReference type="Proteomes" id="UP000566819">
    <property type="component" value="Unassembled WGS sequence"/>
</dbReference>
<keyword evidence="3" id="KW-1185">Reference proteome</keyword>
<comment type="caution">
    <text evidence="2">The sequence shown here is derived from an EMBL/GenBank/DDBJ whole genome shotgun (WGS) entry which is preliminary data.</text>
</comment>
<dbReference type="OrthoDB" id="3598674at2759"/>
<organism evidence="2 3">
    <name type="scientific">Cudoniella acicularis</name>
    <dbReference type="NCBI Taxonomy" id="354080"/>
    <lineage>
        <taxon>Eukaryota</taxon>
        <taxon>Fungi</taxon>
        <taxon>Dikarya</taxon>
        <taxon>Ascomycota</taxon>
        <taxon>Pezizomycotina</taxon>
        <taxon>Leotiomycetes</taxon>
        <taxon>Helotiales</taxon>
        <taxon>Tricladiaceae</taxon>
        <taxon>Cudoniella</taxon>
    </lineage>
</organism>
<dbReference type="EMBL" id="JAAMPI010000141">
    <property type="protein sequence ID" value="KAF4635100.1"/>
    <property type="molecule type" value="Genomic_DNA"/>
</dbReference>
<gene>
    <name evidence="2" type="ORF">G7Y89_g3001</name>
</gene>
<name>A0A8H4W836_9HELO</name>